<reference evidence="3 4" key="1">
    <citation type="submission" date="2018-02" db="EMBL/GenBank/DDBJ databases">
        <title>Genome sequence of the basidiomycete white-rot fungus Phlebia centrifuga.</title>
        <authorList>
            <person name="Granchi Z."/>
            <person name="Peng M."/>
            <person name="de Vries R.P."/>
            <person name="Hilden K."/>
            <person name="Makela M.R."/>
            <person name="Grigoriev I."/>
            <person name="Riley R."/>
        </authorList>
    </citation>
    <scope>NUCLEOTIDE SEQUENCE [LARGE SCALE GENOMIC DNA]</scope>
    <source>
        <strain evidence="3 4">FBCC195</strain>
    </source>
</reference>
<name>A0A2R6NN75_9APHY</name>
<feature type="compositionally biased region" description="Polar residues" evidence="1">
    <location>
        <begin position="80"/>
        <end position="89"/>
    </location>
</feature>
<evidence type="ECO:0000313" key="3">
    <source>
        <dbReference type="EMBL" id="PSR73733.1"/>
    </source>
</evidence>
<dbReference type="EMBL" id="MLYV02001066">
    <property type="protein sequence ID" value="PSR73733.1"/>
    <property type="molecule type" value="Genomic_DNA"/>
</dbReference>
<dbReference type="InterPro" id="IPR013930">
    <property type="entry name" value="RPAP1_N"/>
</dbReference>
<evidence type="ECO:0000313" key="4">
    <source>
        <dbReference type="Proteomes" id="UP000186601"/>
    </source>
</evidence>
<proteinExistence type="predicted"/>
<feature type="compositionally biased region" description="Polar residues" evidence="1">
    <location>
        <begin position="18"/>
        <end position="30"/>
    </location>
</feature>
<gene>
    <name evidence="3" type="ORF">PHLCEN_2v10423</name>
</gene>
<dbReference type="AlphaFoldDB" id="A0A2R6NN75"/>
<evidence type="ECO:0000259" key="2">
    <source>
        <dbReference type="Pfam" id="PF08621"/>
    </source>
</evidence>
<evidence type="ECO:0000256" key="1">
    <source>
        <dbReference type="SAM" id="MobiDB-lite"/>
    </source>
</evidence>
<feature type="region of interest" description="Disordered" evidence="1">
    <location>
        <begin position="1"/>
        <end position="121"/>
    </location>
</feature>
<accession>A0A2R6NN75</accession>
<feature type="domain" description="RPAP1 N-terminal" evidence="2">
    <location>
        <begin position="95"/>
        <end position="139"/>
    </location>
</feature>
<sequence length="170" mass="19035">MAQAPSLIGSILERKPGIQSSSSLPRSTGKNGFPAVQHRSKSAFSRGRDDLKKSNLSGRPQHVPKVISASIPPTDVVEQATPQAESNSSDDWRYQIEDENRRKVEDMTEEEREEDRREILDRFGPGVGDILRKAREAREAAQKGSGPSSERKVLRSTFENLPSQRVWIQL</sequence>
<comment type="caution">
    <text evidence="3">The sequence shown here is derived from an EMBL/GenBank/DDBJ whole genome shotgun (WGS) entry which is preliminary data.</text>
</comment>
<dbReference type="Pfam" id="PF08621">
    <property type="entry name" value="RPAP1_N"/>
    <property type="match status" value="1"/>
</dbReference>
<protein>
    <recommendedName>
        <fullName evidence="2">RPAP1 N-terminal domain-containing protein</fullName>
    </recommendedName>
</protein>
<organism evidence="3 4">
    <name type="scientific">Hermanssonia centrifuga</name>
    <dbReference type="NCBI Taxonomy" id="98765"/>
    <lineage>
        <taxon>Eukaryota</taxon>
        <taxon>Fungi</taxon>
        <taxon>Dikarya</taxon>
        <taxon>Basidiomycota</taxon>
        <taxon>Agaricomycotina</taxon>
        <taxon>Agaricomycetes</taxon>
        <taxon>Polyporales</taxon>
        <taxon>Meruliaceae</taxon>
        <taxon>Hermanssonia</taxon>
    </lineage>
</organism>
<keyword evidence="4" id="KW-1185">Reference proteome</keyword>
<dbReference type="STRING" id="98765.A0A2R6NN75"/>
<feature type="compositionally biased region" description="Basic and acidic residues" evidence="1">
    <location>
        <begin position="90"/>
        <end position="106"/>
    </location>
</feature>
<dbReference type="Proteomes" id="UP000186601">
    <property type="component" value="Unassembled WGS sequence"/>
</dbReference>
<dbReference type="OrthoDB" id="3270105at2759"/>
<feature type="region of interest" description="Disordered" evidence="1">
    <location>
        <begin position="135"/>
        <end position="156"/>
    </location>
</feature>